<comment type="caution">
    <text evidence="2">The sequence shown here is derived from an EMBL/GenBank/DDBJ whole genome shotgun (WGS) entry which is preliminary data.</text>
</comment>
<name>A0ABU5TAW4_9MICC</name>
<dbReference type="RefSeq" id="WP_323280549.1">
    <property type="nucleotide sequence ID" value="NZ_JAYGGQ010000016.1"/>
</dbReference>
<reference evidence="2 3" key="1">
    <citation type="submission" date="2023-12" db="EMBL/GenBank/DDBJ databases">
        <title>Sinomonas terricola sp. nov, isolated from litchi orchard soil in Guangdong, PR China.</title>
        <authorList>
            <person name="Jiaxin W."/>
            <person name="Yang Z."/>
            <person name="Honghui Z."/>
        </authorList>
    </citation>
    <scope>NUCLEOTIDE SEQUENCE [LARGE SCALE GENOMIC DNA]</scope>
    <source>
        <strain evidence="2 3">JGH33</strain>
    </source>
</reference>
<organism evidence="2 3">
    <name type="scientific">Sinomonas terricola</name>
    <dbReference type="NCBI Taxonomy" id="3110330"/>
    <lineage>
        <taxon>Bacteria</taxon>
        <taxon>Bacillati</taxon>
        <taxon>Actinomycetota</taxon>
        <taxon>Actinomycetes</taxon>
        <taxon>Micrococcales</taxon>
        <taxon>Micrococcaceae</taxon>
        <taxon>Sinomonas</taxon>
    </lineage>
</organism>
<evidence type="ECO:0000313" key="3">
    <source>
        <dbReference type="Proteomes" id="UP001304769"/>
    </source>
</evidence>
<accession>A0ABU5TAW4</accession>
<dbReference type="EMBL" id="JAYGGQ010000016">
    <property type="protein sequence ID" value="MEA5456650.1"/>
    <property type="molecule type" value="Genomic_DNA"/>
</dbReference>
<sequence>MAENATNQPVERENPLAGSIIIFVVLMALFIVGLVLVSFLDLTTTWPMAALIVGFAAAFFIPMTFLGRSDSGSEHRN</sequence>
<protein>
    <submittedName>
        <fullName evidence="2">Uncharacterized protein</fullName>
    </submittedName>
</protein>
<keyword evidence="1" id="KW-0472">Membrane</keyword>
<feature type="transmembrane region" description="Helical" evidence="1">
    <location>
        <begin position="46"/>
        <end position="66"/>
    </location>
</feature>
<evidence type="ECO:0000313" key="2">
    <source>
        <dbReference type="EMBL" id="MEA5456650.1"/>
    </source>
</evidence>
<dbReference type="Proteomes" id="UP001304769">
    <property type="component" value="Unassembled WGS sequence"/>
</dbReference>
<proteinExistence type="predicted"/>
<gene>
    <name evidence="2" type="ORF">SPF06_18150</name>
</gene>
<keyword evidence="3" id="KW-1185">Reference proteome</keyword>
<keyword evidence="1" id="KW-0812">Transmembrane</keyword>
<evidence type="ECO:0000256" key="1">
    <source>
        <dbReference type="SAM" id="Phobius"/>
    </source>
</evidence>
<keyword evidence="1" id="KW-1133">Transmembrane helix</keyword>
<feature type="transmembrane region" description="Helical" evidence="1">
    <location>
        <begin position="20"/>
        <end position="40"/>
    </location>
</feature>